<evidence type="ECO:0000313" key="3">
    <source>
        <dbReference type="Proteomes" id="UP000600101"/>
    </source>
</evidence>
<protein>
    <submittedName>
        <fullName evidence="2">AzlD domain-containing protein</fullName>
    </submittedName>
</protein>
<dbReference type="PROSITE" id="PS51257">
    <property type="entry name" value="PROKAR_LIPOPROTEIN"/>
    <property type="match status" value="1"/>
</dbReference>
<dbReference type="Pfam" id="PF05437">
    <property type="entry name" value="AzlD"/>
    <property type="match status" value="1"/>
</dbReference>
<organism evidence="2 3">
    <name type="scientific">Siccirubricoccus deserti</name>
    <dbReference type="NCBI Taxonomy" id="2013562"/>
    <lineage>
        <taxon>Bacteria</taxon>
        <taxon>Pseudomonadati</taxon>
        <taxon>Pseudomonadota</taxon>
        <taxon>Alphaproteobacteria</taxon>
        <taxon>Acetobacterales</taxon>
        <taxon>Roseomonadaceae</taxon>
        <taxon>Siccirubricoccus</taxon>
    </lineage>
</organism>
<comment type="caution">
    <text evidence="2">The sequence shown here is derived from an EMBL/GenBank/DDBJ whole genome shotgun (WGS) entry which is preliminary data.</text>
</comment>
<feature type="transmembrane region" description="Helical" evidence="1">
    <location>
        <begin position="7"/>
        <end position="29"/>
    </location>
</feature>
<keyword evidence="1" id="KW-1133">Transmembrane helix</keyword>
<gene>
    <name evidence="2" type="ORF">H7965_27920</name>
</gene>
<evidence type="ECO:0000313" key="2">
    <source>
        <dbReference type="EMBL" id="MBC4019071.1"/>
    </source>
</evidence>
<evidence type="ECO:0000256" key="1">
    <source>
        <dbReference type="SAM" id="Phobius"/>
    </source>
</evidence>
<feature type="transmembrane region" description="Helical" evidence="1">
    <location>
        <begin position="49"/>
        <end position="75"/>
    </location>
</feature>
<dbReference type="AlphaFoldDB" id="A0A9X0R3B2"/>
<keyword evidence="3" id="KW-1185">Reference proteome</keyword>
<accession>A0A9X0R3B2</accession>
<name>A0A9X0R3B2_9PROT</name>
<reference evidence="2" key="1">
    <citation type="submission" date="2020-08" db="EMBL/GenBank/DDBJ databases">
        <authorList>
            <person name="Hu Y."/>
            <person name="Nguyen S.V."/>
            <person name="Li F."/>
            <person name="Fanning S."/>
        </authorList>
    </citation>
    <scope>NUCLEOTIDE SEQUENCE</scope>
    <source>
        <strain evidence="2">SYSU D8009</strain>
    </source>
</reference>
<feature type="transmembrane region" description="Helical" evidence="1">
    <location>
        <begin position="82"/>
        <end position="103"/>
    </location>
</feature>
<dbReference type="RefSeq" id="WP_186773807.1">
    <property type="nucleotide sequence ID" value="NZ_JACOMF010000114.1"/>
</dbReference>
<proteinExistence type="predicted"/>
<keyword evidence="1" id="KW-0472">Membrane</keyword>
<dbReference type="InterPro" id="IPR008407">
    <property type="entry name" value="Brnchd-chn_aa_trnsp_AzlD"/>
</dbReference>
<sequence length="104" mass="10813">MTVEERFAIAIGIMAVVAFGCRAGGLVVGSRLGESPKLRRLFNVLPACAMGAVLGPSLVAMTVVQCVALVVSALVFLASRRFLLALASGTAVLLSERWIIAILA</sequence>
<dbReference type="EMBL" id="JACOMF010000114">
    <property type="protein sequence ID" value="MBC4019071.1"/>
    <property type="molecule type" value="Genomic_DNA"/>
</dbReference>
<dbReference type="Proteomes" id="UP000600101">
    <property type="component" value="Unassembled WGS sequence"/>
</dbReference>
<keyword evidence="1" id="KW-0812">Transmembrane</keyword>